<organism evidence="9 10">
    <name type="scientific">Aspergillus ruber (strain CBS 135680)</name>
    <dbReference type="NCBI Taxonomy" id="1388766"/>
    <lineage>
        <taxon>Eukaryota</taxon>
        <taxon>Fungi</taxon>
        <taxon>Dikarya</taxon>
        <taxon>Ascomycota</taxon>
        <taxon>Pezizomycotina</taxon>
        <taxon>Eurotiomycetes</taxon>
        <taxon>Eurotiomycetidae</taxon>
        <taxon>Eurotiales</taxon>
        <taxon>Aspergillaceae</taxon>
        <taxon>Aspergillus</taxon>
        <taxon>Aspergillus subgen. Aspergillus</taxon>
    </lineage>
</organism>
<evidence type="ECO:0000256" key="3">
    <source>
        <dbReference type="ARBA" id="ARBA00022723"/>
    </source>
</evidence>
<dbReference type="PRINTS" id="PR00465">
    <property type="entry name" value="EP450IV"/>
</dbReference>
<dbReference type="STRING" id="1388766.A0A017S9S7"/>
<evidence type="ECO:0000256" key="8">
    <source>
        <dbReference type="SAM" id="Phobius"/>
    </source>
</evidence>
<dbReference type="RefSeq" id="XP_040637370.1">
    <property type="nucleotide sequence ID" value="XM_040787206.1"/>
</dbReference>
<dbReference type="GO" id="GO:0016705">
    <property type="term" value="F:oxidoreductase activity, acting on paired donors, with incorporation or reduction of molecular oxygen"/>
    <property type="evidence" value="ECO:0007669"/>
    <property type="project" value="InterPro"/>
</dbReference>
<dbReference type="InterPro" id="IPR017972">
    <property type="entry name" value="Cyt_P450_CS"/>
</dbReference>
<evidence type="ECO:0000256" key="4">
    <source>
        <dbReference type="ARBA" id="ARBA00023002"/>
    </source>
</evidence>
<dbReference type="Gene3D" id="1.10.630.10">
    <property type="entry name" value="Cytochrome P450"/>
    <property type="match status" value="1"/>
</dbReference>
<protein>
    <submittedName>
        <fullName evidence="9">Cytochrome P450</fullName>
    </submittedName>
</protein>
<dbReference type="HOGENOM" id="CLU_001570_14_4_1"/>
<reference evidence="10" key="1">
    <citation type="journal article" date="2014" name="Nat. Commun.">
        <title>Genomic adaptations of the halophilic Dead Sea filamentous fungus Eurotium rubrum.</title>
        <authorList>
            <person name="Kis-Papo T."/>
            <person name="Weig A.R."/>
            <person name="Riley R."/>
            <person name="Persoh D."/>
            <person name="Salamov A."/>
            <person name="Sun H."/>
            <person name="Lipzen A."/>
            <person name="Wasser S.P."/>
            <person name="Rambold G."/>
            <person name="Grigoriev I.V."/>
            <person name="Nevo E."/>
        </authorList>
    </citation>
    <scope>NUCLEOTIDE SEQUENCE [LARGE SCALE GENOMIC DNA]</scope>
    <source>
        <strain evidence="10">CBS 135680</strain>
    </source>
</reference>
<dbReference type="SUPFAM" id="SSF48264">
    <property type="entry name" value="Cytochrome P450"/>
    <property type="match status" value="1"/>
</dbReference>
<dbReference type="GO" id="GO:0020037">
    <property type="term" value="F:heme binding"/>
    <property type="evidence" value="ECO:0007669"/>
    <property type="project" value="InterPro"/>
</dbReference>
<dbReference type="EMBL" id="KK088430">
    <property type="protein sequence ID" value="EYE93682.1"/>
    <property type="molecule type" value="Genomic_DNA"/>
</dbReference>
<dbReference type="GeneID" id="63702330"/>
<evidence type="ECO:0000256" key="2">
    <source>
        <dbReference type="ARBA" id="ARBA00010617"/>
    </source>
</evidence>
<name>A0A017S9S7_ASPRC</name>
<keyword evidence="4 7" id="KW-0560">Oxidoreductase</keyword>
<sequence>MLIGSWTFTSESPQLFTSALFCAAVNVIGVVVYRIFFHPLAHIPGPLLAGVTSLYCYWYNARSGRLYLQIQKLHEQYGPVIRITPNEVHLSDPKNLEKIYSIGSRYGKHGDFYRAVGSERASLATESPEAHRIKRSAINPFFSRRKVLSLEEVVQGTAKKIVSRMQSAFETSGRLDLHYAFRAVSVDVITNYAFDESYKLLDAPDFGKEFFDVIRGFGPATLFFQTFPTIRYKPWGSMLQHQQNARNQVLRVKDAVDKGEKSKRTIFHHLLQLDDVEGYEPTIDFLADEAYIVLGAAADTTGNALTIATYNTVINPDIYKWLTAELTEAFPDPDADIDFTSLEKLPYLTGVIKEALRLSFGVPGRLPRVVPKGGAQFNGYAVPEGTIISMSAWTMHHSEEIFPDSYKFDPNRWTDPVVCKALDKYLFAFGKGSRQCVGMPLAYCELYVTLGRVLRQFGDLKTRKKSPEELVLNDYFSGYHPAEYADFIFERAV</sequence>
<dbReference type="Pfam" id="PF00067">
    <property type="entry name" value="p450"/>
    <property type="match status" value="1"/>
</dbReference>
<comment type="cofactor">
    <cofactor evidence="1 6">
        <name>heme</name>
        <dbReference type="ChEBI" id="CHEBI:30413"/>
    </cofactor>
</comment>
<feature type="binding site" description="axial binding residue" evidence="6">
    <location>
        <position position="436"/>
    </location>
    <ligand>
        <name>heme</name>
        <dbReference type="ChEBI" id="CHEBI:30413"/>
    </ligand>
    <ligandPart>
        <name>Fe</name>
        <dbReference type="ChEBI" id="CHEBI:18248"/>
    </ligandPart>
</feature>
<dbReference type="PRINTS" id="PR00385">
    <property type="entry name" value="P450"/>
</dbReference>
<keyword evidence="6 7" id="KW-0349">Heme</keyword>
<feature type="transmembrane region" description="Helical" evidence="8">
    <location>
        <begin position="43"/>
        <end position="60"/>
    </location>
</feature>
<dbReference type="GO" id="GO:0005506">
    <property type="term" value="F:iron ion binding"/>
    <property type="evidence" value="ECO:0007669"/>
    <property type="project" value="InterPro"/>
</dbReference>
<dbReference type="Proteomes" id="UP000019804">
    <property type="component" value="Unassembled WGS sequence"/>
</dbReference>
<keyword evidence="10" id="KW-1185">Reference proteome</keyword>
<feature type="transmembrane region" description="Helical" evidence="8">
    <location>
        <begin position="15"/>
        <end position="36"/>
    </location>
</feature>
<evidence type="ECO:0000256" key="1">
    <source>
        <dbReference type="ARBA" id="ARBA00001971"/>
    </source>
</evidence>
<gene>
    <name evidence="9" type="ORF">EURHEDRAFT_532034</name>
</gene>
<evidence type="ECO:0000256" key="5">
    <source>
        <dbReference type="ARBA" id="ARBA00023004"/>
    </source>
</evidence>
<keyword evidence="7" id="KW-0503">Monooxygenase</keyword>
<keyword evidence="5 6" id="KW-0408">Iron</keyword>
<evidence type="ECO:0000313" key="10">
    <source>
        <dbReference type="Proteomes" id="UP000019804"/>
    </source>
</evidence>
<dbReference type="PROSITE" id="PS00086">
    <property type="entry name" value="CYTOCHROME_P450"/>
    <property type="match status" value="1"/>
</dbReference>
<comment type="similarity">
    <text evidence="2 7">Belongs to the cytochrome P450 family.</text>
</comment>
<proteinExistence type="inferred from homology"/>
<dbReference type="InterPro" id="IPR001128">
    <property type="entry name" value="Cyt_P450"/>
</dbReference>
<dbReference type="InterPro" id="IPR036396">
    <property type="entry name" value="Cyt_P450_sf"/>
</dbReference>
<keyword evidence="8" id="KW-1133">Transmembrane helix</keyword>
<keyword evidence="8" id="KW-0812">Transmembrane</keyword>
<dbReference type="PANTHER" id="PTHR24305:SF152">
    <property type="entry name" value="P450, PUTATIVE (EUROFUNG)-RELATED"/>
    <property type="match status" value="1"/>
</dbReference>
<accession>A0A017S9S7</accession>
<evidence type="ECO:0000313" key="9">
    <source>
        <dbReference type="EMBL" id="EYE93682.1"/>
    </source>
</evidence>
<evidence type="ECO:0000256" key="7">
    <source>
        <dbReference type="RuleBase" id="RU000461"/>
    </source>
</evidence>
<dbReference type="AlphaFoldDB" id="A0A017S9S7"/>
<dbReference type="InterPro" id="IPR002403">
    <property type="entry name" value="Cyt_P450_E_grp-IV"/>
</dbReference>
<keyword evidence="8" id="KW-0472">Membrane</keyword>
<dbReference type="PANTHER" id="PTHR24305">
    <property type="entry name" value="CYTOCHROME P450"/>
    <property type="match status" value="1"/>
</dbReference>
<evidence type="ECO:0000256" key="6">
    <source>
        <dbReference type="PIRSR" id="PIRSR602403-1"/>
    </source>
</evidence>
<keyword evidence="3 6" id="KW-0479">Metal-binding</keyword>
<dbReference type="OrthoDB" id="3945418at2759"/>
<dbReference type="GO" id="GO:0004497">
    <property type="term" value="F:monooxygenase activity"/>
    <property type="evidence" value="ECO:0007669"/>
    <property type="project" value="UniProtKB-KW"/>
</dbReference>
<dbReference type="CDD" id="cd11062">
    <property type="entry name" value="CYP58-like"/>
    <property type="match status" value="1"/>
</dbReference>
<dbReference type="InterPro" id="IPR050121">
    <property type="entry name" value="Cytochrome_P450_monoxygenase"/>
</dbReference>